<protein>
    <submittedName>
        <fullName evidence="2">33268_t:CDS:1</fullName>
    </submittedName>
</protein>
<organism evidence="2 3">
    <name type="scientific">Gigaspora margarita</name>
    <dbReference type="NCBI Taxonomy" id="4874"/>
    <lineage>
        <taxon>Eukaryota</taxon>
        <taxon>Fungi</taxon>
        <taxon>Fungi incertae sedis</taxon>
        <taxon>Mucoromycota</taxon>
        <taxon>Glomeromycotina</taxon>
        <taxon>Glomeromycetes</taxon>
        <taxon>Diversisporales</taxon>
        <taxon>Gigasporaceae</taxon>
        <taxon>Gigaspora</taxon>
    </lineage>
</organism>
<evidence type="ECO:0000313" key="3">
    <source>
        <dbReference type="Proteomes" id="UP000789901"/>
    </source>
</evidence>
<name>A0ABN7U9T6_GIGMA</name>
<sequence>MNENKVIKIDEKWQSTLGEKSTLINPTITLNLEKIISLSRLSPDDENVTAEDEETYYDEKDKKSYG</sequence>
<feature type="region of interest" description="Disordered" evidence="1">
    <location>
        <begin position="43"/>
        <end position="66"/>
    </location>
</feature>
<feature type="compositionally biased region" description="Basic and acidic residues" evidence="1">
    <location>
        <begin position="57"/>
        <end position="66"/>
    </location>
</feature>
<accession>A0ABN7U9T6</accession>
<keyword evidence="3" id="KW-1185">Reference proteome</keyword>
<dbReference type="Proteomes" id="UP000789901">
    <property type="component" value="Unassembled WGS sequence"/>
</dbReference>
<gene>
    <name evidence="2" type="ORF">GMARGA_LOCUS4275</name>
</gene>
<evidence type="ECO:0000256" key="1">
    <source>
        <dbReference type="SAM" id="MobiDB-lite"/>
    </source>
</evidence>
<evidence type="ECO:0000313" key="2">
    <source>
        <dbReference type="EMBL" id="CAG8545019.1"/>
    </source>
</evidence>
<dbReference type="EMBL" id="CAJVQB010001659">
    <property type="protein sequence ID" value="CAG8545019.1"/>
    <property type="molecule type" value="Genomic_DNA"/>
</dbReference>
<comment type="caution">
    <text evidence="2">The sequence shown here is derived from an EMBL/GenBank/DDBJ whole genome shotgun (WGS) entry which is preliminary data.</text>
</comment>
<feature type="compositionally biased region" description="Acidic residues" evidence="1">
    <location>
        <begin position="44"/>
        <end position="56"/>
    </location>
</feature>
<reference evidence="2 3" key="1">
    <citation type="submission" date="2021-06" db="EMBL/GenBank/DDBJ databases">
        <authorList>
            <person name="Kallberg Y."/>
            <person name="Tangrot J."/>
            <person name="Rosling A."/>
        </authorList>
    </citation>
    <scope>NUCLEOTIDE SEQUENCE [LARGE SCALE GENOMIC DNA]</scope>
    <source>
        <strain evidence="2 3">120-4 pot B 10/14</strain>
    </source>
</reference>
<proteinExistence type="predicted"/>